<dbReference type="GO" id="GO:0004984">
    <property type="term" value="F:olfactory receptor activity"/>
    <property type="evidence" value="ECO:0007669"/>
    <property type="project" value="InterPro"/>
</dbReference>
<dbReference type="GO" id="GO:0005549">
    <property type="term" value="F:odorant binding"/>
    <property type="evidence" value="ECO:0007669"/>
    <property type="project" value="InterPro"/>
</dbReference>
<dbReference type="Proteomes" id="UP000297026">
    <property type="component" value="Unassembled WGS sequence"/>
</dbReference>
<comment type="subcellular location">
    <subcellularLocation>
        <location evidence="9">Cell membrane</location>
        <topology evidence="9">Multi-pass membrane protein</topology>
    </subcellularLocation>
    <subcellularLocation>
        <location evidence="1">Membrane</location>
        <topology evidence="1">Multi-pass membrane protein</topology>
    </subcellularLocation>
</comment>
<evidence type="ECO:0000256" key="3">
    <source>
        <dbReference type="ARBA" id="ARBA00022692"/>
    </source>
</evidence>
<evidence type="ECO:0000256" key="1">
    <source>
        <dbReference type="ARBA" id="ARBA00004141"/>
    </source>
</evidence>
<dbReference type="EMBL" id="ML158701">
    <property type="protein sequence ID" value="THK33107.1"/>
    <property type="molecule type" value="Genomic_DNA"/>
</dbReference>
<dbReference type="PANTHER" id="PTHR21137:SF26">
    <property type="entry name" value="ODORANT RECEPTOR 10A-RELATED"/>
    <property type="match status" value="1"/>
</dbReference>
<organism evidence="10 11">
    <name type="scientific">Diachasma alloeum</name>
    <dbReference type="NCBI Taxonomy" id="454923"/>
    <lineage>
        <taxon>Eukaryota</taxon>
        <taxon>Metazoa</taxon>
        <taxon>Ecdysozoa</taxon>
        <taxon>Arthropoda</taxon>
        <taxon>Hexapoda</taxon>
        <taxon>Insecta</taxon>
        <taxon>Pterygota</taxon>
        <taxon>Neoptera</taxon>
        <taxon>Endopterygota</taxon>
        <taxon>Hymenoptera</taxon>
        <taxon>Apocrita</taxon>
        <taxon>Ichneumonoidea</taxon>
        <taxon>Braconidae</taxon>
        <taxon>Opiinae</taxon>
        <taxon>Diachasma</taxon>
    </lineage>
</organism>
<sequence length="402" mass="46184">MKYKEEIHELQWNRDMHYALGFSKLWCRAVGVWPWQRNETSSIVRSGLFFTIQIAAAVSLMERLFVHGNCGSMPNFIEALTGITVFMVTAMKILLPCLQQEQMRHIIQSAMEDWSTVSDARSRQIMSQYAFWGRLAYSIQITAAFIIVLEMTVSRLPKFIIETTENSSLSARNLILGPPCWIPVTMPTSSYLLHYYLIFFSVWGAVLIYPGCDAFMFNAALHICGQFEILNSSIEKITDEDGHLNQRLRIRESLKRHNKLLTLGNQLNDMANLIIFSELLSNGFLICVSGIAVLANIKNGSVNNDDINFGIRIYVWYMELFMYTYVGEKLCDQAEKFQNAVYNCSWYNMSASSAKDIKFIMMRNHSFCYLTAGGIFVMNYEAFKDITRIMFSCFSVLKLVLE</sequence>
<evidence type="ECO:0000256" key="4">
    <source>
        <dbReference type="ARBA" id="ARBA00022725"/>
    </source>
</evidence>
<feature type="transmembrane region" description="Helical" evidence="9">
    <location>
        <begin position="309"/>
        <end position="326"/>
    </location>
</feature>
<evidence type="ECO:0000313" key="11">
    <source>
        <dbReference type="Proteomes" id="UP000297026"/>
    </source>
</evidence>
<dbReference type="InterPro" id="IPR004117">
    <property type="entry name" value="7tm6_olfct_rcpt"/>
</dbReference>
<protein>
    <recommendedName>
        <fullName evidence="9">Odorant receptor</fullName>
    </recommendedName>
</protein>
<dbReference type="Pfam" id="PF02949">
    <property type="entry name" value="7tm_6"/>
    <property type="match status" value="1"/>
</dbReference>
<dbReference type="GeneID" id="107041185"/>
<feature type="transmembrane region" description="Helical" evidence="9">
    <location>
        <begin position="73"/>
        <end position="95"/>
    </location>
</feature>
<reference evidence="10" key="1">
    <citation type="submission" date="2019-02" db="EMBL/GenBank/DDBJ databases">
        <title>Genome of the parasitoid wasp Diachasma alloeum, an emerging model for ecological speciation and transitions to asexual reproduction.</title>
        <authorList>
            <person name="Robertson H.M."/>
            <person name="Walden K.K."/>
            <person name="Tvedte E.S."/>
            <person name="Hood G.R."/>
            <person name="Feder J.L."/>
            <person name="Forbes A.A."/>
            <person name="Logsdon J.M."/>
            <person name="Mcelroy K.E."/>
        </authorList>
    </citation>
    <scope>NUCLEOTIDE SEQUENCE [LARGE SCALE GENOMIC DNA]</scope>
    <source>
        <strain evidence="10">Michigan</strain>
    </source>
</reference>
<dbReference type="GO" id="GO:0005886">
    <property type="term" value="C:plasma membrane"/>
    <property type="evidence" value="ECO:0007669"/>
    <property type="project" value="UniProtKB-SubCell"/>
</dbReference>
<comment type="caution">
    <text evidence="9">Lacks conserved residue(s) required for the propagation of feature annotation.</text>
</comment>
<dbReference type="CTD" id="5577993"/>
<dbReference type="OrthoDB" id="8185860at2759"/>
<keyword evidence="4 9" id="KW-0552">Olfaction</keyword>
<keyword evidence="6 9" id="KW-0472">Membrane</keyword>
<feature type="transmembrane region" description="Helical" evidence="9">
    <location>
        <begin position="131"/>
        <end position="149"/>
    </location>
</feature>
<feature type="transmembrane region" description="Helical" evidence="9">
    <location>
        <begin position="43"/>
        <end position="61"/>
    </location>
</feature>
<dbReference type="GO" id="GO:0007165">
    <property type="term" value="P:signal transduction"/>
    <property type="evidence" value="ECO:0007669"/>
    <property type="project" value="UniProtKB-KW"/>
</dbReference>
<keyword evidence="2 9" id="KW-0716">Sensory transduction</keyword>
<keyword evidence="11" id="KW-1185">Reference proteome</keyword>
<evidence type="ECO:0000256" key="2">
    <source>
        <dbReference type="ARBA" id="ARBA00022606"/>
    </source>
</evidence>
<gene>
    <name evidence="10" type="primary">Or37</name>
    <name evidence="10" type="ORF">DALL_DALL000297</name>
</gene>
<evidence type="ECO:0000256" key="5">
    <source>
        <dbReference type="ARBA" id="ARBA00022989"/>
    </source>
</evidence>
<dbReference type="KEGG" id="dam:107041185"/>
<name>A0A4E0RT31_9HYME</name>
<evidence type="ECO:0000313" key="10">
    <source>
        <dbReference type="EMBL" id="THK33107.1"/>
    </source>
</evidence>
<keyword evidence="5 9" id="KW-1133">Transmembrane helix</keyword>
<proteinExistence type="inferred from homology"/>
<comment type="similarity">
    <text evidence="9">Belongs to the insect chemoreceptor superfamily. Heteromeric odorant receptor channel (TC 1.A.69) family.</text>
</comment>
<evidence type="ECO:0000256" key="8">
    <source>
        <dbReference type="ARBA" id="ARBA00023224"/>
    </source>
</evidence>
<keyword evidence="3 9" id="KW-0812">Transmembrane</keyword>
<keyword evidence="7 9" id="KW-0675">Receptor</keyword>
<accession>A0A4E0RT31</accession>
<dbReference type="AlphaFoldDB" id="A0A4E0RT31"/>
<keyword evidence="8 9" id="KW-0807">Transducer</keyword>
<feature type="transmembrane region" description="Helical" evidence="9">
    <location>
        <begin position="273"/>
        <end position="297"/>
    </location>
</feature>
<feature type="transmembrane region" description="Helical" evidence="9">
    <location>
        <begin position="193"/>
        <end position="212"/>
    </location>
</feature>
<evidence type="ECO:0000256" key="9">
    <source>
        <dbReference type="RuleBase" id="RU351113"/>
    </source>
</evidence>
<dbReference type="PANTHER" id="PTHR21137">
    <property type="entry name" value="ODORANT RECEPTOR"/>
    <property type="match status" value="1"/>
</dbReference>
<evidence type="ECO:0000256" key="7">
    <source>
        <dbReference type="ARBA" id="ARBA00023170"/>
    </source>
</evidence>
<evidence type="ECO:0000256" key="6">
    <source>
        <dbReference type="ARBA" id="ARBA00023136"/>
    </source>
</evidence>